<comment type="subcellular location">
    <subcellularLocation>
        <location evidence="1">Membrane</location>
    </subcellularLocation>
</comment>
<dbReference type="GO" id="GO:0006935">
    <property type="term" value="P:chemotaxis"/>
    <property type="evidence" value="ECO:0007669"/>
    <property type="project" value="InterPro"/>
</dbReference>
<organism evidence="10 11">
    <name type="scientific">Terasakiispira papahanaumokuakeensis</name>
    <dbReference type="NCBI Taxonomy" id="197479"/>
    <lineage>
        <taxon>Bacteria</taxon>
        <taxon>Pseudomonadati</taxon>
        <taxon>Pseudomonadota</taxon>
        <taxon>Gammaproteobacteria</taxon>
        <taxon>Oceanospirillales</taxon>
        <taxon>Terasakiispira</taxon>
    </lineage>
</organism>
<feature type="compositionally biased region" description="Basic and acidic residues" evidence="6">
    <location>
        <begin position="325"/>
        <end position="335"/>
    </location>
</feature>
<dbReference type="Gene3D" id="1.10.287.950">
    <property type="entry name" value="Methyl-accepting chemotaxis protein"/>
    <property type="match status" value="1"/>
</dbReference>
<keyword evidence="7" id="KW-1133">Transmembrane helix</keyword>
<sequence length="538" mass="58557">MLRKLNIGVRTTLSFSIILILMIITSLFALQQISNVRASAEEIEKNWMESIYQLGNVTEHMLTLRVHTVKVMGADSAEEVKGILSEGPQLVEDLQNSQKKYQALISSSEERNVYQSLEAELQEYLQARSQMIERRANGQPADPANENAINRTGDQMTDDLARLKDLNHQGAAKSSAKAGQQYENAKIAVALLIVASSLLTILLAILITRSLTQPIQAALMAAERIAQGDLTQEITVEGKDEPAQLLNAITHMQKALRQVIQQILETSSQLATASTQLQSATDESTRNLHQQSDEVEQAATAITEMTTAVEEVANNATSTSEASQESEKTAHHGRTEVQNTAREIKELVTNMSQTSTSMEDLAEKAQSISTVLDVIRKISEQTNLLALNAAIEAARAGEQGRGFAVVADEVRALAQRTQDSTTEIEQIISSIQNGTQDAVEAMRDSNSRVQKTLAAAEQAEEALQTIALAISGINERNLVIASASEEQAQVAREVDRSLVNIRDLSVQSAASANQTSSAIESLTQMAQGLKQQVSRFQI</sequence>
<dbReference type="Pfam" id="PF12729">
    <property type="entry name" value="4HB_MCP_1"/>
    <property type="match status" value="1"/>
</dbReference>
<evidence type="ECO:0000256" key="2">
    <source>
        <dbReference type="ARBA" id="ARBA00023224"/>
    </source>
</evidence>
<dbReference type="PRINTS" id="PR00260">
    <property type="entry name" value="CHEMTRNSDUCR"/>
</dbReference>
<keyword evidence="11" id="KW-1185">Reference proteome</keyword>
<dbReference type="PANTHER" id="PTHR32089">
    <property type="entry name" value="METHYL-ACCEPTING CHEMOTAXIS PROTEIN MCPB"/>
    <property type="match status" value="1"/>
</dbReference>
<name>A0A1E2V6R0_9GAMM</name>
<keyword evidence="5" id="KW-0175">Coiled coil</keyword>
<evidence type="ECO:0000256" key="6">
    <source>
        <dbReference type="SAM" id="MobiDB-lite"/>
    </source>
</evidence>
<dbReference type="RefSeq" id="WP_068996988.1">
    <property type="nucleotide sequence ID" value="NZ_MDTQ01000001.1"/>
</dbReference>
<evidence type="ECO:0000256" key="1">
    <source>
        <dbReference type="ARBA" id="ARBA00004370"/>
    </source>
</evidence>
<comment type="similarity">
    <text evidence="3">Belongs to the methyl-accepting chemotaxis (MCP) protein family.</text>
</comment>
<dbReference type="PROSITE" id="PS50111">
    <property type="entry name" value="CHEMOTAXIS_TRANSDUC_2"/>
    <property type="match status" value="1"/>
</dbReference>
<evidence type="ECO:0000259" key="9">
    <source>
        <dbReference type="PROSITE" id="PS50885"/>
    </source>
</evidence>
<dbReference type="Pfam" id="PF00015">
    <property type="entry name" value="MCPsignal"/>
    <property type="match status" value="1"/>
</dbReference>
<dbReference type="GO" id="GO:0007165">
    <property type="term" value="P:signal transduction"/>
    <property type="evidence" value="ECO:0007669"/>
    <property type="project" value="UniProtKB-KW"/>
</dbReference>
<protein>
    <recommendedName>
        <fullName evidence="12">Chemotaxis protein</fullName>
    </recommendedName>
</protein>
<dbReference type="CDD" id="cd11386">
    <property type="entry name" value="MCP_signal"/>
    <property type="match status" value="1"/>
</dbReference>
<dbReference type="STRING" id="197479.BFW38_02605"/>
<evidence type="ECO:0000256" key="5">
    <source>
        <dbReference type="SAM" id="Coils"/>
    </source>
</evidence>
<dbReference type="GO" id="GO:0004888">
    <property type="term" value="F:transmembrane signaling receptor activity"/>
    <property type="evidence" value="ECO:0007669"/>
    <property type="project" value="InterPro"/>
</dbReference>
<evidence type="ECO:0000259" key="8">
    <source>
        <dbReference type="PROSITE" id="PS50111"/>
    </source>
</evidence>
<evidence type="ECO:0000256" key="7">
    <source>
        <dbReference type="SAM" id="Phobius"/>
    </source>
</evidence>
<proteinExistence type="inferred from homology"/>
<dbReference type="OrthoDB" id="7054443at2"/>
<feature type="domain" description="HAMP" evidence="9">
    <location>
        <begin position="209"/>
        <end position="261"/>
    </location>
</feature>
<feature type="transmembrane region" description="Helical" evidence="7">
    <location>
        <begin position="12"/>
        <end position="30"/>
    </location>
</feature>
<dbReference type="Proteomes" id="UP000094291">
    <property type="component" value="Unassembled WGS sequence"/>
</dbReference>
<dbReference type="SUPFAM" id="SSF58104">
    <property type="entry name" value="Methyl-accepting chemotaxis protein (MCP) signaling domain"/>
    <property type="match status" value="1"/>
</dbReference>
<evidence type="ECO:0000256" key="3">
    <source>
        <dbReference type="ARBA" id="ARBA00029447"/>
    </source>
</evidence>
<dbReference type="SMART" id="SM00283">
    <property type="entry name" value="MA"/>
    <property type="match status" value="1"/>
</dbReference>
<comment type="caution">
    <text evidence="10">The sequence shown here is derived from an EMBL/GenBank/DDBJ whole genome shotgun (WGS) entry which is preliminary data.</text>
</comment>
<reference evidence="10 11" key="1">
    <citation type="submission" date="2016-08" db="EMBL/GenBank/DDBJ databases">
        <authorList>
            <person name="Seilhamer J.J."/>
        </authorList>
    </citation>
    <scope>NUCLEOTIDE SEQUENCE [LARGE SCALE GENOMIC DNA]</scope>
    <source>
        <strain evidence="10 11">PH27A</strain>
    </source>
</reference>
<feature type="transmembrane region" description="Helical" evidence="7">
    <location>
        <begin position="187"/>
        <end position="207"/>
    </location>
</feature>
<feature type="coiled-coil region" evidence="5">
    <location>
        <begin position="91"/>
        <end position="134"/>
    </location>
</feature>
<evidence type="ECO:0008006" key="12">
    <source>
        <dbReference type="Google" id="ProtNLM"/>
    </source>
</evidence>
<dbReference type="Pfam" id="PF00672">
    <property type="entry name" value="HAMP"/>
    <property type="match status" value="1"/>
</dbReference>
<dbReference type="InterPro" id="IPR004090">
    <property type="entry name" value="Chemotax_Me-accpt_rcpt"/>
</dbReference>
<feature type="domain" description="Methyl-accepting transducer" evidence="8">
    <location>
        <begin position="266"/>
        <end position="502"/>
    </location>
</feature>
<dbReference type="SMART" id="SM00304">
    <property type="entry name" value="HAMP"/>
    <property type="match status" value="2"/>
</dbReference>
<keyword evidence="2 4" id="KW-0807">Transducer</keyword>
<dbReference type="InterPro" id="IPR004089">
    <property type="entry name" value="MCPsignal_dom"/>
</dbReference>
<dbReference type="EMBL" id="MDTQ01000001">
    <property type="protein sequence ID" value="ODC02603.1"/>
    <property type="molecule type" value="Genomic_DNA"/>
</dbReference>
<dbReference type="FunFam" id="1.10.287.950:FF:000001">
    <property type="entry name" value="Methyl-accepting chemotaxis sensory transducer"/>
    <property type="match status" value="1"/>
</dbReference>
<keyword evidence="7" id="KW-0472">Membrane</keyword>
<gene>
    <name evidence="10" type="ORF">BFW38_02605</name>
</gene>
<feature type="region of interest" description="Disordered" evidence="6">
    <location>
        <begin position="313"/>
        <end position="338"/>
    </location>
</feature>
<keyword evidence="7" id="KW-0812">Transmembrane</keyword>
<dbReference type="AlphaFoldDB" id="A0A1E2V6R0"/>
<dbReference type="InterPro" id="IPR024478">
    <property type="entry name" value="HlyB_4HB_MCP"/>
</dbReference>
<dbReference type="PANTHER" id="PTHR32089:SF120">
    <property type="entry name" value="METHYL-ACCEPTING CHEMOTAXIS PROTEIN TLPQ"/>
    <property type="match status" value="1"/>
</dbReference>
<dbReference type="InterPro" id="IPR003660">
    <property type="entry name" value="HAMP_dom"/>
</dbReference>
<evidence type="ECO:0000313" key="10">
    <source>
        <dbReference type="EMBL" id="ODC02603.1"/>
    </source>
</evidence>
<dbReference type="PROSITE" id="PS50885">
    <property type="entry name" value="HAMP"/>
    <property type="match status" value="1"/>
</dbReference>
<evidence type="ECO:0000256" key="4">
    <source>
        <dbReference type="PROSITE-ProRule" id="PRU00284"/>
    </source>
</evidence>
<evidence type="ECO:0000313" key="11">
    <source>
        <dbReference type="Proteomes" id="UP000094291"/>
    </source>
</evidence>
<dbReference type="CDD" id="cd06225">
    <property type="entry name" value="HAMP"/>
    <property type="match status" value="1"/>
</dbReference>
<dbReference type="GO" id="GO:0016020">
    <property type="term" value="C:membrane"/>
    <property type="evidence" value="ECO:0007669"/>
    <property type="project" value="UniProtKB-SubCell"/>
</dbReference>
<accession>A0A1E2V6R0</accession>